<dbReference type="EMBL" id="FZOS01000004">
    <property type="protein sequence ID" value="SNS31038.1"/>
    <property type="molecule type" value="Genomic_DNA"/>
</dbReference>
<dbReference type="InterPro" id="IPR032710">
    <property type="entry name" value="NTF2-like_dom_sf"/>
</dbReference>
<dbReference type="OrthoDB" id="2860904at2"/>
<sequence length="141" mass="15583">MGNLTADDKIAIAELIARFAHCSDYADWAALEKLYVPEIETELDGLAISYQGIPAQIAHAQESAAQTAGKNRHYNFNLYIEERAGAVVAQYCFLNVNAGAKALTAQMVTSGRMSDTVVKTADGWKIARRFVRFDQSFELDF</sequence>
<dbReference type="Proteomes" id="UP000198281">
    <property type="component" value="Unassembled WGS sequence"/>
</dbReference>
<evidence type="ECO:0000259" key="1">
    <source>
        <dbReference type="Pfam" id="PF13577"/>
    </source>
</evidence>
<dbReference type="AlphaFoldDB" id="A0A239DGV8"/>
<evidence type="ECO:0000313" key="3">
    <source>
        <dbReference type="Proteomes" id="UP000198281"/>
    </source>
</evidence>
<proteinExistence type="predicted"/>
<protein>
    <submittedName>
        <fullName evidence="2">SnoaL-like domain-containing protein</fullName>
    </submittedName>
</protein>
<organism evidence="2 3">
    <name type="scientific">Edaphosphingomonas laterariae</name>
    <dbReference type="NCBI Taxonomy" id="861865"/>
    <lineage>
        <taxon>Bacteria</taxon>
        <taxon>Pseudomonadati</taxon>
        <taxon>Pseudomonadota</taxon>
        <taxon>Alphaproteobacteria</taxon>
        <taxon>Sphingomonadales</taxon>
        <taxon>Rhizorhabdaceae</taxon>
        <taxon>Edaphosphingomonas</taxon>
    </lineage>
</organism>
<dbReference type="Gene3D" id="3.10.450.50">
    <property type="match status" value="1"/>
</dbReference>
<dbReference type="SUPFAM" id="SSF54427">
    <property type="entry name" value="NTF2-like"/>
    <property type="match status" value="1"/>
</dbReference>
<keyword evidence="3" id="KW-1185">Reference proteome</keyword>
<accession>A0A239DGV8</accession>
<reference evidence="3" key="1">
    <citation type="submission" date="2017-06" db="EMBL/GenBank/DDBJ databases">
        <authorList>
            <person name="Varghese N."/>
            <person name="Submissions S."/>
        </authorList>
    </citation>
    <scope>NUCLEOTIDE SEQUENCE [LARGE SCALE GENOMIC DNA]</scope>
    <source>
        <strain evidence="3">LNB2</strain>
    </source>
</reference>
<dbReference type="RefSeq" id="WP_089218610.1">
    <property type="nucleotide sequence ID" value="NZ_FZOS01000004.1"/>
</dbReference>
<gene>
    <name evidence="2" type="ORF">SAMN06295912_10476</name>
</gene>
<dbReference type="InterPro" id="IPR037401">
    <property type="entry name" value="SnoaL-like"/>
</dbReference>
<name>A0A239DGV8_9SPHN</name>
<dbReference type="Pfam" id="PF13577">
    <property type="entry name" value="SnoaL_4"/>
    <property type="match status" value="1"/>
</dbReference>
<evidence type="ECO:0000313" key="2">
    <source>
        <dbReference type="EMBL" id="SNS31038.1"/>
    </source>
</evidence>
<feature type="domain" description="SnoaL-like" evidence="1">
    <location>
        <begin position="6"/>
        <end position="129"/>
    </location>
</feature>